<comment type="caution">
    <text evidence="3">The sequence shown here is derived from an EMBL/GenBank/DDBJ whole genome shotgun (WGS) entry which is preliminary data.</text>
</comment>
<feature type="compositionally biased region" description="Polar residues" evidence="1">
    <location>
        <begin position="641"/>
        <end position="660"/>
    </location>
</feature>
<feature type="domain" description="PH-like" evidence="2">
    <location>
        <begin position="270"/>
        <end position="353"/>
    </location>
</feature>
<feature type="region of interest" description="Disordered" evidence="1">
    <location>
        <begin position="893"/>
        <end position="936"/>
    </location>
</feature>
<feature type="compositionally biased region" description="Polar residues" evidence="1">
    <location>
        <begin position="1043"/>
        <end position="1053"/>
    </location>
</feature>
<dbReference type="OrthoDB" id="5374844at2759"/>
<feature type="region of interest" description="Disordered" evidence="1">
    <location>
        <begin position="1024"/>
        <end position="1097"/>
    </location>
</feature>
<organism evidence="3 4">
    <name type="scientific">Polytolypa hystricis (strain UAMH7299)</name>
    <dbReference type="NCBI Taxonomy" id="1447883"/>
    <lineage>
        <taxon>Eukaryota</taxon>
        <taxon>Fungi</taxon>
        <taxon>Dikarya</taxon>
        <taxon>Ascomycota</taxon>
        <taxon>Pezizomycotina</taxon>
        <taxon>Eurotiomycetes</taxon>
        <taxon>Eurotiomycetidae</taxon>
        <taxon>Onygenales</taxon>
        <taxon>Onygenales incertae sedis</taxon>
        <taxon>Polytolypa</taxon>
    </lineage>
</organism>
<feature type="compositionally biased region" description="Polar residues" evidence="1">
    <location>
        <begin position="1388"/>
        <end position="1397"/>
    </location>
</feature>
<dbReference type="EMBL" id="PDNA01000114">
    <property type="protein sequence ID" value="PGH12687.1"/>
    <property type="molecule type" value="Genomic_DNA"/>
</dbReference>
<protein>
    <recommendedName>
        <fullName evidence="2">PH-like domain-containing protein</fullName>
    </recommendedName>
</protein>
<evidence type="ECO:0000313" key="4">
    <source>
        <dbReference type="Proteomes" id="UP000224634"/>
    </source>
</evidence>
<feature type="compositionally biased region" description="Polar residues" evidence="1">
    <location>
        <begin position="1075"/>
        <end position="1084"/>
    </location>
</feature>
<feature type="compositionally biased region" description="Basic residues" evidence="1">
    <location>
        <begin position="1348"/>
        <end position="1363"/>
    </location>
</feature>
<evidence type="ECO:0000313" key="3">
    <source>
        <dbReference type="EMBL" id="PGH12687.1"/>
    </source>
</evidence>
<name>A0A2B7XW05_POLH7</name>
<accession>A0A2B7XW05</accession>
<dbReference type="Proteomes" id="UP000224634">
    <property type="component" value="Unassembled WGS sequence"/>
</dbReference>
<gene>
    <name evidence="3" type="ORF">AJ80_06633</name>
</gene>
<feature type="region of interest" description="Disordered" evidence="1">
    <location>
        <begin position="528"/>
        <end position="554"/>
    </location>
</feature>
<dbReference type="STRING" id="1447883.A0A2B7XW05"/>
<feature type="compositionally biased region" description="Basic and acidic residues" evidence="1">
    <location>
        <begin position="921"/>
        <end position="933"/>
    </location>
</feature>
<feature type="region of interest" description="Disordered" evidence="1">
    <location>
        <begin position="639"/>
        <end position="682"/>
    </location>
</feature>
<sequence length="1563" mass="169226">MGSYVPLVSPSQKSPLLDLLAFIRNEVQTLAPSELIRIPSAIIDSVFQSFAPLDISCLADLIGFFDGNNKHNCSRLDAVSFRCILHGSLRQLTKFAQEGDKSPRAVASRQRKWLLLQKSFDHFFRVFISKDESSPRRWGGQFVLEFIRDTHDKACLLPLAPQDLWQALGKIVCTDQDYSLRCIAGAIVCEMHSARLGLRLFTPFDTQGILSILPTSTLADTAWLHKLQEFINYLDSKAHNMAHSMNSLVSLDAPGLKRPVGGCILALSGLDTLMFMVVHHHRLQFVDVPLRYVKQLHQHDQAQTVQVELDAGGHYILNGQLKQVTNFSMVFNTAAQLAEATNAIEEKLRFVRSGQTCHLRGNQFGPIDHSAGGTTKSARRYSSATLDISENEPESDVASKYSPVGKPTTLNVLTTGVQRRCSSALVELPTVDQLLSDSSAYSADLQDECGSNREAGDNFAQILTAVNQEQNINLVDAENIEPSAVKSVPRKGHGHPYSHDAGADETPGGCQTEAITTGHIVLETQASSIVDSGVNADSEDPKEKGGGRSVEPQPGVGVDFLIRLPSLAQQALQLQPHDITTPSLQVTNSLPESFPQSLIQTSIELVPLTLPTDTVEVPDSQGQQMEPGGALPVPVVDHVGTHTTPAGDNVSDNCSVQNGCSGPETKSKLKRPHHKIGGSLARKGTVDWDQDLRVDDQQREAGETAAKKQKKTPQPKPVIRSAKAKRPPATTTGKKPSGRKPLPTPKVCPTSTKRKLKRQVTRTLTSTRKRRVAADKANERLALASEIENAAYDIDDPIESSQSVGAEAKLVQSCPNLAAETYQETPFPLRSDSDADLKGLDEEACNLQSLESNSACELGVSMPGMIPHAEPDPRTLVLPTEALVQEKFLSELTSKPSEEGPLHDSSPTAPAIPTAISISSGDKDEEPREEHSGETCCQDDIIQVLNRDAEGQKRSFGMKLSEALTSAGLLPPNTTDEEVNAMTEEIIDAVSLAESHETQVVRSRSVRTKVSQISKHVSQFISRQVAAAQSPRNLHGPEDASDNAMSAETSDTTVPPPSWAGGIDDQHEKQRSKLHTVQATQQPQPDNPAKPCSILKQPDPKHKQLLEQDGCQAALKRVSLAPTTQTGAGGQSGSRGATIPCRKVNHEHESSLSNTTNCPLNLSPVNAADGTTCGSASSNTHDRCTSKSNSVSEMTETEFPPQAPQLPYNSQRQIVDENGSPRPIGQCEENLHTSNPDFTSQILAEVFDDNSSLQSVQSSLSSSREGSFGCEKDYPSIPKIPSEASTGGVDFVNNPSTSPSLQVVMQNKGSPIPPASRSRKAIPSQGNLGQAAFWAVRAPSKFTERLRGRQKAAHSHGLSKVRKPAREGSYGKTRPSATAAAATAVEFNPSSSPQSAETESEAGKLRCIDLSDTSDSASSSASVTLVEEDRDVESEWQSVLRGTQTTSLDILLDTSKRLMGHLLDEESSIMSVVNTYRNGCDKMIDELEQTLESSLQEHNKQVKTTNDAMRAYCGDIRRKVYQESKEAANLPKVKALSSAVNRRKKLLAKIDASINDYEADDGN</sequence>
<feature type="region of interest" description="Disordered" evidence="1">
    <location>
        <begin position="1345"/>
        <end position="1402"/>
    </location>
</feature>
<evidence type="ECO:0000259" key="2">
    <source>
        <dbReference type="Pfam" id="PF25380"/>
    </source>
</evidence>
<keyword evidence="4" id="KW-1185">Reference proteome</keyword>
<feature type="region of interest" description="Disordered" evidence="1">
    <location>
        <begin position="487"/>
        <end position="507"/>
    </location>
</feature>
<feature type="region of interest" description="Disordered" evidence="1">
    <location>
        <begin position="699"/>
        <end position="769"/>
    </location>
</feature>
<evidence type="ECO:0000256" key="1">
    <source>
        <dbReference type="SAM" id="MobiDB-lite"/>
    </source>
</evidence>
<reference evidence="3 4" key="1">
    <citation type="submission" date="2017-10" db="EMBL/GenBank/DDBJ databases">
        <title>Comparative genomics in systemic dimorphic fungi from Ajellomycetaceae.</title>
        <authorList>
            <person name="Munoz J.F."/>
            <person name="Mcewen J.G."/>
            <person name="Clay O.K."/>
            <person name="Cuomo C.A."/>
        </authorList>
    </citation>
    <scope>NUCLEOTIDE SEQUENCE [LARGE SCALE GENOMIC DNA]</scope>
    <source>
        <strain evidence="3 4">UAMH7299</strain>
    </source>
</reference>
<dbReference type="InterPro" id="IPR057502">
    <property type="entry name" value="PH_25"/>
</dbReference>
<proteinExistence type="predicted"/>
<dbReference type="Pfam" id="PF25380">
    <property type="entry name" value="PH_25"/>
    <property type="match status" value="1"/>
</dbReference>